<dbReference type="SUPFAM" id="SSF56672">
    <property type="entry name" value="DNA/RNA polymerases"/>
    <property type="match status" value="1"/>
</dbReference>
<evidence type="ECO:0000256" key="1">
    <source>
        <dbReference type="ARBA" id="ARBA00022670"/>
    </source>
</evidence>
<organism evidence="7 8">
    <name type="scientific">Hirundo rustica rustica</name>
    <dbReference type="NCBI Taxonomy" id="333673"/>
    <lineage>
        <taxon>Eukaryota</taxon>
        <taxon>Metazoa</taxon>
        <taxon>Chordata</taxon>
        <taxon>Craniata</taxon>
        <taxon>Vertebrata</taxon>
        <taxon>Euteleostomi</taxon>
        <taxon>Archelosauria</taxon>
        <taxon>Archosauria</taxon>
        <taxon>Dinosauria</taxon>
        <taxon>Saurischia</taxon>
        <taxon>Theropoda</taxon>
        <taxon>Coelurosauria</taxon>
        <taxon>Aves</taxon>
        <taxon>Neognathae</taxon>
        <taxon>Neoaves</taxon>
        <taxon>Telluraves</taxon>
        <taxon>Australaves</taxon>
        <taxon>Passeriformes</taxon>
        <taxon>Sylvioidea</taxon>
        <taxon>Hirundinidae</taxon>
        <taxon>Hirundo</taxon>
    </lineage>
</organism>
<dbReference type="Gene3D" id="3.30.70.270">
    <property type="match status" value="1"/>
</dbReference>
<evidence type="ECO:0000313" key="7">
    <source>
        <dbReference type="EMBL" id="RMC04298.1"/>
    </source>
</evidence>
<evidence type="ECO:0000256" key="3">
    <source>
        <dbReference type="ARBA" id="ARBA00022801"/>
    </source>
</evidence>
<dbReference type="InterPro" id="IPR029054">
    <property type="entry name" value="dUTPase-like"/>
</dbReference>
<dbReference type="InterPro" id="IPR008919">
    <property type="entry name" value="Retrov_capsid_N"/>
</dbReference>
<dbReference type="PANTHER" id="PTHR19422">
    <property type="entry name" value="GAG RETROVIRAL POLYPROTEIN"/>
    <property type="match status" value="1"/>
</dbReference>
<dbReference type="Gene3D" id="1.10.1200.30">
    <property type="match status" value="2"/>
</dbReference>
<proteinExistence type="predicted"/>
<evidence type="ECO:0000259" key="6">
    <source>
        <dbReference type="PROSITE" id="PS50876"/>
    </source>
</evidence>
<keyword evidence="5" id="KW-0479">Metal-binding</keyword>
<dbReference type="EMBL" id="QRBI01000126">
    <property type="protein sequence ID" value="RMC04298.1"/>
    <property type="molecule type" value="Genomic_DNA"/>
</dbReference>
<evidence type="ECO:0000256" key="2">
    <source>
        <dbReference type="ARBA" id="ARBA00022750"/>
    </source>
</evidence>
<keyword evidence="8" id="KW-1185">Reference proteome</keyword>
<keyword evidence="3" id="KW-0378">Hydrolase</keyword>
<accession>A0A3M0JTN2</accession>
<dbReference type="SUPFAM" id="SSF47943">
    <property type="entry name" value="Retrovirus capsid protein, N-terminal core domain"/>
    <property type="match status" value="1"/>
</dbReference>
<dbReference type="SUPFAM" id="SSF51283">
    <property type="entry name" value="dUTPase-like"/>
    <property type="match status" value="1"/>
</dbReference>
<dbReference type="Pfam" id="PF00607">
    <property type="entry name" value="Gag_p24"/>
    <property type="match status" value="1"/>
</dbReference>
<reference evidence="7 8" key="1">
    <citation type="submission" date="2018-07" db="EMBL/GenBank/DDBJ databases">
        <title>A high quality draft genome assembly of the barn swallow (H. rustica rustica).</title>
        <authorList>
            <person name="Formenti G."/>
            <person name="Chiara M."/>
            <person name="Poveda L."/>
            <person name="Francoijs K.-J."/>
            <person name="Bonisoli-Alquati A."/>
            <person name="Canova L."/>
            <person name="Gianfranceschi L."/>
            <person name="Horner D.S."/>
            <person name="Saino N."/>
        </authorList>
    </citation>
    <scope>NUCLEOTIDE SEQUENCE [LARGE SCALE GENOMIC DNA]</scope>
    <source>
        <strain evidence="7">Chelidonia</strain>
        <tissue evidence="7">Blood</tissue>
    </source>
</reference>
<sequence length="691" mass="75647">MEPNSEYFVIGDTEHTPLEIEVAPMTIKGKITGLMLLARCMHPPFYLVEGQVLAQAIPIPAEILADGKSPEIYWVEMEDKVQRMPPWKYLGLQRAARTIVPQKLEIECNPKTLADLHSLCGSLNWAKLSHQQYHQNVPGLIRQFQLTRSQARAIVATCPNCQVQAMPLMAFVERLTQAIELQVKNEGAQEQDLEEMALANANKQCLQCKATILSLLMEPAPTSDDMLQGLKAEQDIRIKAELSHRSQRVKTLPLPSAVSSLMGKATLHYMDDVLVCAPSDDLLSHALDLTIDSLVAAGFELQEEKIQRMPPWKYLGLETETLYPLSPKKFNKLTALTELRDAVGKNGLSSAEVMQILRSFNASLLTPFDIRSLARALFPLVEYDFFEHKWTQLAVRAVEQNVTLGPGDPRCMVNTDMLMGTGNYTRADGQAGYEPLVQEQCQQTGKAALVQTIQLATPQQSFATIVQGVDEPFLCFAGRLTAANEKQFGKRNVERQGETRADTNVSASAPTNGDLLSRFAASARGSAGVDVCTAESVVIDSEKIHKVPLDAFGPLGDGMSAFLMGRSSATIQGIMVHLGLIDADFSGQIHAMVSTPTPPLTIPKGTRIAQLVPFKSSVSRTKDRSRGDGGFSSTGPPQVCWIAVLTKDRPERLCTVSMVGATPSEIHSRGLRDTGADVSIRFLAAWPRSGL</sequence>
<gene>
    <name evidence="7" type="ORF">DUI87_19117</name>
</gene>
<dbReference type="Gene3D" id="1.10.10.200">
    <property type="match status" value="1"/>
</dbReference>
<evidence type="ECO:0000313" key="8">
    <source>
        <dbReference type="Proteomes" id="UP000269221"/>
    </source>
</evidence>
<dbReference type="CDD" id="cd07557">
    <property type="entry name" value="trimeric_dUTPase"/>
    <property type="match status" value="1"/>
</dbReference>
<dbReference type="InterPro" id="IPR033704">
    <property type="entry name" value="dUTPase_trimeric"/>
</dbReference>
<dbReference type="InterPro" id="IPR021109">
    <property type="entry name" value="Peptidase_aspartic_dom_sf"/>
</dbReference>
<dbReference type="PANTHER" id="PTHR19422:SF123">
    <property type="entry name" value="RT1 CLASS I, LOCUS CE15"/>
    <property type="match status" value="1"/>
</dbReference>
<dbReference type="InterPro" id="IPR043502">
    <property type="entry name" value="DNA/RNA_pol_sf"/>
</dbReference>
<evidence type="ECO:0000256" key="5">
    <source>
        <dbReference type="PROSITE-ProRule" id="PRU00450"/>
    </source>
</evidence>
<keyword evidence="5" id="KW-0863">Zinc-finger</keyword>
<dbReference type="InterPro" id="IPR003308">
    <property type="entry name" value="Integrase_Zn-bd_dom_N"/>
</dbReference>
<dbReference type="InterPro" id="IPR043128">
    <property type="entry name" value="Rev_trsase/Diguanyl_cyclase"/>
</dbReference>
<dbReference type="Pfam" id="PF02022">
    <property type="entry name" value="Integrase_Zn"/>
    <property type="match status" value="1"/>
</dbReference>
<dbReference type="Proteomes" id="UP000269221">
    <property type="component" value="Unassembled WGS sequence"/>
</dbReference>
<dbReference type="OrthoDB" id="9900537at2759"/>
<dbReference type="GO" id="GO:0006508">
    <property type="term" value="P:proteolysis"/>
    <property type="evidence" value="ECO:0007669"/>
    <property type="project" value="UniProtKB-KW"/>
</dbReference>
<keyword evidence="1" id="KW-0645">Protease</keyword>
<dbReference type="Pfam" id="PF00692">
    <property type="entry name" value="dUTPase"/>
    <property type="match status" value="1"/>
</dbReference>
<feature type="domain" description="Integrase-type" evidence="6">
    <location>
        <begin position="121"/>
        <end position="162"/>
    </location>
</feature>
<dbReference type="GO" id="GO:0016032">
    <property type="term" value="P:viral process"/>
    <property type="evidence" value="ECO:0007669"/>
    <property type="project" value="InterPro"/>
</dbReference>
<dbReference type="InterPro" id="IPR017856">
    <property type="entry name" value="Integrase-like_N"/>
</dbReference>
<protein>
    <recommendedName>
        <fullName evidence="6">Integrase-type domain-containing protein</fullName>
    </recommendedName>
</protein>
<dbReference type="PROSITE" id="PS50876">
    <property type="entry name" value="ZF_INTEGRASE"/>
    <property type="match status" value="1"/>
</dbReference>
<dbReference type="AlphaFoldDB" id="A0A3M0JTN2"/>
<comment type="caution">
    <text evidence="7">The sequence shown here is derived from an EMBL/GenBank/DDBJ whole genome shotgun (WGS) entry which is preliminary data.</text>
</comment>
<dbReference type="GO" id="GO:0008270">
    <property type="term" value="F:zinc ion binding"/>
    <property type="evidence" value="ECO:0007669"/>
    <property type="project" value="UniProtKB-KW"/>
</dbReference>
<dbReference type="SUPFAM" id="SSF46919">
    <property type="entry name" value="N-terminal Zn binding domain of HIV integrase"/>
    <property type="match status" value="1"/>
</dbReference>
<dbReference type="InterPro" id="IPR036157">
    <property type="entry name" value="dUTPase-like_sf"/>
</dbReference>
<keyword evidence="2" id="KW-0064">Aspartyl protease</keyword>
<evidence type="ECO:0000256" key="4">
    <source>
        <dbReference type="ARBA" id="ARBA00023268"/>
    </source>
</evidence>
<dbReference type="Gene3D" id="1.10.375.10">
    <property type="entry name" value="Human Immunodeficiency Virus Type 1 Capsid Protein"/>
    <property type="match status" value="1"/>
</dbReference>
<dbReference type="GO" id="GO:0004190">
    <property type="term" value="F:aspartic-type endopeptidase activity"/>
    <property type="evidence" value="ECO:0007669"/>
    <property type="project" value="UniProtKB-KW"/>
</dbReference>
<keyword evidence="4" id="KW-0511">Multifunctional enzyme</keyword>
<dbReference type="Gene3D" id="2.70.40.10">
    <property type="match status" value="1"/>
</dbReference>
<dbReference type="SUPFAM" id="SSF47353">
    <property type="entry name" value="Retrovirus capsid dimerization domain-like"/>
    <property type="match status" value="2"/>
</dbReference>
<dbReference type="Gene3D" id="2.40.70.10">
    <property type="entry name" value="Acid Proteases"/>
    <property type="match status" value="1"/>
</dbReference>
<keyword evidence="5" id="KW-0862">Zinc</keyword>
<dbReference type="InterPro" id="IPR051592">
    <property type="entry name" value="HERV-K_Pro_peptidase_A2"/>
</dbReference>
<name>A0A3M0JTN2_HIRRU</name>
<dbReference type="InterPro" id="IPR008916">
    <property type="entry name" value="Retrov_capsid_C"/>
</dbReference>